<evidence type="ECO:0000259" key="2">
    <source>
        <dbReference type="PROSITE" id="PS50090"/>
    </source>
</evidence>
<dbReference type="PROSITE" id="PS50090">
    <property type="entry name" value="MYB_LIKE"/>
    <property type="match status" value="1"/>
</dbReference>
<feature type="compositionally biased region" description="Polar residues" evidence="1">
    <location>
        <begin position="9"/>
        <end position="37"/>
    </location>
</feature>
<feature type="compositionally biased region" description="Acidic residues" evidence="1">
    <location>
        <begin position="130"/>
        <end position="140"/>
    </location>
</feature>
<dbReference type="Proteomes" id="UP000823388">
    <property type="component" value="Chromosome 5N"/>
</dbReference>
<dbReference type="Gene3D" id="1.10.10.60">
    <property type="entry name" value="Homeodomain-like"/>
    <property type="match status" value="1"/>
</dbReference>
<dbReference type="AlphaFoldDB" id="A0A8T0RTY8"/>
<dbReference type="Pfam" id="PF13837">
    <property type="entry name" value="Myb_DNA-bind_4"/>
    <property type="match status" value="1"/>
</dbReference>
<protein>
    <recommendedName>
        <fullName evidence="2">Myb-like domain-containing protein</fullName>
    </recommendedName>
</protein>
<dbReference type="InterPro" id="IPR001005">
    <property type="entry name" value="SANT/Myb"/>
</dbReference>
<comment type="caution">
    <text evidence="3">The sequence shown here is derived from an EMBL/GenBank/DDBJ whole genome shotgun (WGS) entry which is preliminary data.</text>
</comment>
<accession>A0A8T0RTY8</accession>
<feature type="domain" description="Myb-like" evidence="2">
    <location>
        <begin position="148"/>
        <end position="213"/>
    </location>
</feature>
<keyword evidence="4" id="KW-1185">Reference proteome</keyword>
<evidence type="ECO:0000313" key="4">
    <source>
        <dbReference type="Proteomes" id="UP000823388"/>
    </source>
</evidence>
<feature type="region of interest" description="Disordered" evidence="1">
    <location>
        <begin position="1"/>
        <end position="37"/>
    </location>
</feature>
<dbReference type="EMBL" id="CM029046">
    <property type="protein sequence ID" value="KAG2589962.1"/>
    <property type="molecule type" value="Genomic_DNA"/>
</dbReference>
<feature type="region of interest" description="Disordered" evidence="1">
    <location>
        <begin position="113"/>
        <end position="148"/>
    </location>
</feature>
<dbReference type="InterPro" id="IPR044822">
    <property type="entry name" value="Myb_DNA-bind_4"/>
</dbReference>
<gene>
    <name evidence="3" type="ORF">PVAP13_5NG301485</name>
</gene>
<dbReference type="PANTHER" id="PTHR45224:SF16">
    <property type="entry name" value="OS01G0527900 PROTEIN"/>
    <property type="match status" value="1"/>
</dbReference>
<sequence>MDHFDRIFTSPTNQGSSSQGAESDSQNSPPIQFPANFSQYFPPNYLQNFHPFDPPSNYQSYGHSPPIFQGARNHGNWIQCTKTGFQAGPQNSMHSPNQVFGCAVRVADNNSSHGLESASPCLASQKQPETDDVQEISDSSDEPRRGTRVNWTEDDNIRLMSSWLSNSVDPIKGNDKKSEHYWKAVAQEFNSNMPSGGHKRTAKQCRTHWDRLKREVAKFSELHSKARSTFTSGYSDDMIMEKTREWYKSRNKQKPFTFEDERDSYGIPDDNTYE</sequence>
<name>A0A8T0RTY8_PANVG</name>
<dbReference type="PANTHER" id="PTHR45224">
    <property type="entry name" value="OS01G0527900 PROTEIN-RELATED"/>
    <property type="match status" value="1"/>
</dbReference>
<evidence type="ECO:0000313" key="3">
    <source>
        <dbReference type="EMBL" id="KAG2589962.1"/>
    </source>
</evidence>
<reference evidence="3" key="1">
    <citation type="submission" date="2020-05" db="EMBL/GenBank/DDBJ databases">
        <title>WGS assembly of Panicum virgatum.</title>
        <authorList>
            <person name="Lovell J.T."/>
            <person name="Jenkins J."/>
            <person name="Shu S."/>
            <person name="Juenger T.E."/>
            <person name="Schmutz J."/>
        </authorList>
    </citation>
    <scope>NUCLEOTIDE SEQUENCE</scope>
    <source>
        <strain evidence="3">AP13</strain>
    </source>
</reference>
<evidence type="ECO:0000256" key="1">
    <source>
        <dbReference type="SAM" id="MobiDB-lite"/>
    </source>
</evidence>
<organism evidence="3 4">
    <name type="scientific">Panicum virgatum</name>
    <name type="common">Blackwell switchgrass</name>
    <dbReference type="NCBI Taxonomy" id="38727"/>
    <lineage>
        <taxon>Eukaryota</taxon>
        <taxon>Viridiplantae</taxon>
        <taxon>Streptophyta</taxon>
        <taxon>Embryophyta</taxon>
        <taxon>Tracheophyta</taxon>
        <taxon>Spermatophyta</taxon>
        <taxon>Magnoliopsida</taxon>
        <taxon>Liliopsida</taxon>
        <taxon>Poales</taxon>
        <taxon>Poaceae</taxon>
        <taxon>PACMAD clade</taxon>
        <taxon>Panicoideae</taxon>
        <taxon>Panicodae</taxon>
        <taxon>Paniceae</taxon>
        <taxon>Panicinae</taxon>
        <taxon>Panicum</taxon>
        <taxon>Panicum sect. Hiantes</taxon>
    </lineage>
</organism>
<proteinExistence type="predicted"/>